<name>A0ACC3NDR7_9PEZI</name>
<keyword evidence="2" id="KW-1185">Reference proteome</keyword>
<sequence length="272" mass="31555">MPDEMVRGDAADGWVAVKRGKGSRQPCSAPRQPLPDRHITVQTLKAQYNRDMRVWKGSTCRKEFRQILDKKQPDEGWQIKEAICFASGSFSRDNWEAQKRSMLQFIAFMDTVQHIQTSSSDKIDVFAQEPMYTPVDVEFLSGMGIKVYSMRAVQCNMKSESMMFELFMDMNLEAARDMVNIDPKLYIGTALTSRLAQFSKHLTEADIREYLHIPAEMDTPAQSEKLRRDALLLKDKFETERLFHSFPRFDEDPKVFEGLKIYWKEPKDSEEG</sequence>
<dbReference type="EMBL" id="JAUTXU010000051">
    <property type="protein sequence ID" value="KAK3715149.1"/>
    <property type="molecule type" value="Genomic_DNA"/>
</dbReference>
<dbReference type="Proteomes" id="UP001281147">
    <property type="component" value="Unassembled WGS sequence"/>
</dbReference>
<evidence type="ECO:0000313" key="1">
    <source>
        <dbReference type="EMBL" id="KAK3715149.1"/>
    </source>
</evidence>
<evidence type="ECO:0000313" key="2">
    <source>
        <dbReference type="Proteomes" id="UP001281147"/>
    </source>
</evidence>
<proteinExistence type="predicted"/>
<organism evidence="1 2">
    <name type="scientific">Vermiconidia calcicola</name>
    <dbReference type="NCBI Taxonomy" id="1690605"/>
    <lineage>
        <taxon>Eukaryota</taxon>
        <taxon>Fungi</taxon>
        <taxon>Dikarya</taxon>
        <taxon>Ascomycota</taxon>
        <taxon>Pezizomycotina</taxon>
        <taxon>Dothideomycetes</taxon>
        <taxon>Dothideomycetidae</taxon>
        <taxon>Mycosphaerellales</taxon>
        <taxon>Extremaceae</taxon>
        <taxon>Vermiconidia</taxon>
    </lineage>
</organism>
<protein>
    <submittedName>
        <fullName evidence="1">Uncharacterized protein</fullName>
    </submittedName>
</protein>
<gene>
    <name evidence="1" type="ORF">LTR37_007359</name>
</gene>
<comment type="caution">
    <text evidence="1">The sequence shown here is derived from an EMBL/GenBank/DDBJ whole genome shotgun (WGS) entry which is preliminary data.</text>
</comment>
<accession>A0ACC3NDR7</accession>
<reference evidence="1" key="1">
    <citation type="submission" date="2023-07" db="EMBL/GenBank/DDBJ databases">
        <title>Black Yeasts Isolated from many extreme environments.</title>
        <authorList>
            <person name="Coleine C."/>
            <person name="Stajich J.E."/>
            <person name="Selbmann L."/>
        </authorList>
    </citation>
    <scope>NUCLEOTIDE SEQUENCE</scope>
    <source>
        <strain evidence="1">CCFEE 5714</strain>
    </source>
</reference>